<dbReference type="STRING" id="418495.SAMN05216215_1011170"/>
<dbReference type="EMBL" id="FNOK01000011">
    <property type="protein sequence ID" value="SDX48499.1"/>
    <property type="molecule type" value="Genomic_DNA"/>
</dbReference>
<evidence type="ECO:0000259" key="3">
    <source>
        <dbReference type="Pfam" id="PF11887"/>
    </source>
</evidence>
<organism evidence="4 5">
    <name type="scientific">Saccharopolyspora shandongensis</name>
    <dbReference type="NCBI Taxonomy" id="418495"/>
    <lineage>
        <taxon>Bacteria</taxon>
        <taxon>Bacillati</taxon>
        <taxon>Actinomycetota</taxon>
        <taxon>Actinomycetes</taxon>
        <taxon>Pseudonocardiales</taxon>
        <taxon>Pseudonocardiaceae</taxon>
        <taxon>Saccharopolyspora</taxon>
    </lineage>
</organism>
<dbReference type="Proteomes" id="UP000199529">
    <property type="component" value="Unassembled WGS sequence"/>
</dbReference>
<dbReference type="InterPro" id="IPR005693">
    <property type="entry name" value="Mce"/>
</dbReference>
<evidence type="ECO:0000313" key="4">
    <source>
        <dbReference type="EMBL" id="SDX48499.1"/>
    </source>
</evidence>
<reference evidence="5" key="1">
    <citation type="submission" date="2016-10" db="EMBL/GenBank/DDBJ databases">
        <authorList>
            <person name="Varghese N."/>
            <person name="Submissions S."/>
        </authorList>
    </citation>
    <scope>NUCLEOTIDE SEQUENCE [LARGE SCALE GENOMIC DNA]</scope>
    <source>
        <strain evidence="5">CGMCC 4.3530</strain>
    </source>
</reference>
<gene>
    <name evidence="4" type="ORF">SAMN05216215_1011170</name>
</gene>
<dbReference type="InterPro" id="IPR052336">
    <property type="entry name" value="MlaD_Phospholipid_Transporter"/>
</dbReference>
<dbReference type="InterPro" id="IPR024516">
    <property type="entry name" value="Mce_C"/>
</dbReference>
<feature type="transmembrane region" description="Helical" evidence="1">
    <location>
        <begin position="6"/>
        <end position="32"/>
    </location>
</feature>
<feature type="domain" description="Mce/MlaD" evidence="2">
    <location>
        <begin position="40"/>
        <end position="114"/>
    </location>
</feature>
<dbReference type="RefSeq" id="WP_093265697.1">
    <property type="nucleotide sequence ID" value="NZ_FNOK01000011.1"/>
</dbReference>
<keyword evidence="1" id="KW-1133">Transmembrane helix</keyword>
<dbReference type="PANTHER" id="PTHR33371">
    <property type="entry name" value="INTERMEMBRANE PHOSPHOLIPID TRANSPORT SYSTEM BINDING PROTEIN MLAD-RELATED"/>
    <property type="match status" value="1"/>
</dbReference>
<dbReference type="InterPro" id="IPR003399">
    <property type="entry name" value="Mce/MlaD"/>
</dbReference>
<keyword evidence="1" id="KW-0472">Membrane</keyword>
<sequence length="341" mass="36649">MNGRSIVAPLVKFLIFVLITVLATGLLVLTIANRDLRASESYTARFTDVTNLNEGDEVRISGVKVGQVESIEVVDRRLAEVRFNVSDRRLPGSVTATIKYRNLVGQRYIALEQGAGESGGFLAPGAEIPLERTKPALDLTVLLGGFKPLFQALSPEDVNKLSYEIIQVLQGEGGTVESLLAHTASLTSTIASRDQVIGQVIDNLNGVLDTVNARDQQLSELIGQLQQVVSGLSADRDSIGSAITAMDGLTNSTAGLLTEARPGLQQDIAGLGELSKNLNDHEQLTERVLQNMPGKLETIGRTASHGSWFNFYSCKMSGTVGIGDLNLPLPLMPVTQPRCQR</sequence>
<keyword evidence="1" id="KW-0812">Transmembrane</keyword>
<evidence type="ECO:0000256" key="1">
    <source>
        <dbReference type="SAM" id="Phobius"/>
    </source>
</evidence>
<evidence type="ECO:0000259" key="2">
    <source>
        <dbReference type="Pfam" id="PF02470"/>
    </source>
</evidence>
<dbReference type="AlphaFoldDB" id="A0A1H3C4S8"/>
<dbReference type="OrthoDB" id="338143at2"/>
<dbReference type="Pfam" id="PF11887">
    <property type="entry name" value="Mce4_CUP1"/>
    <property type="match status" value="1"/>
</dbReference>
<keyword evidence="5" id="KW-1185">Reference proteome</keyword>
<evidence type="ECO:0000313" key="5">
    <source>
        <dbReference type="Proteomes" id="UP000199529"/>
    </source>
</evidence>
<feature type="domain" description="Mammalian cell entry C-terminal" evidence="3">
    <location>
        <begin position="122"/>
        <end position="293"/>
    </location>
</feature>
<protein>
    <submittedName>
        <fullName evidence="4">Phospholipid/cholesterol/gamma-HCH transport system substrate-binding protein</fullName>
    </submittedName>
</protein>
<dbReference type="GO" id="GO:0005576">
    <property type="term" value="C:extracellular region"/>
    <property type="evidence" value="ECO:0007669"/>
    <property type="project" value="TreeGrafter"/>
</dbReference>
<accession>A0A1H3C4S8</accession>
<dbReference type="NCBIfam" id="TIGR00996">
    <property type="entry name" value="Mtu_fam_mce"/>
    <property type="match status" value="1"/>
</dbReference>
<proteinExistence type="predicted"/>
<dbReference type="PANTHER" id="PTHR33371:SF17">
    <property type="entry name" value="MCE-FAMILY PROTEIN MCE1B"/>
    <property type="match status" value="1"/>
</dbReference>
<dbReference type="Pfam" id="PF02470">
    <property type="entry name" value="MlaD"/>
    <property type="match status" value="1"/>
</dbReference>
<dbReference type="GO" id="GO:0051701">
    <property type="term" value="P:biological process involved in interaction with host"/>
    <property type="evidence" value="ECO:0007669"/>
    <property type="project" value="TreeGrafter"/>
</dbReference>
<name>A0A1H3C4S8_9PSEU</name>